<dbReference type="Proteomes" id="UP000821845">
    <property type="component" value="Chromosome 3"/>
</dbReference>
<keyword evidence="2" id="KW-1185">Reference proteome</keyword>
<protein>
    <submittedName>
        <fullName evidence="1">Uncharacterized protein</fullName>
    </submittedName>
</protein>
<name>A0ACB7SKF9_HYAAI</name>
<evidence type="ECO:0000313" key="2">
    <source>
        <dbReference type="Proteomes" id="UP000821845"/>
    </source>
</evidence>
<evidence type="ECO:0000313" key="1">
    <source>
        <dbReference type="EMBL" id="KAH6935446.1"/>
    </source>
</evidence>
<accession>A0ACB7SKF9</accession>
<dbReference type="EMBL" id="CM023483">
    <property type="protein sequence ID" value="KAH6935446.1"/>
    <property type="molecule type" value="Genomic_DNA"/>
</dbReference>
<comment type="caution">
    <text evidence="1">The sequence shown here is derived from an EMBL/GenBank/DDBJ whole genome shotgun (WGS) entry which is preliminary data.</text>
</comment>
<reference evidence="1" key="1">
    <citation type="submission" date="2020-05" db="EMBL/GenBank/DDBJ databases">
        <title>Large-scale comparative analyses of tick genomes elucidate their genetic diversity and vector capacities.</title>
        <authorList>
            <person name="Jia N."/>
            <person name="Wang J."/>
            <person name="Shi W."/>
            <person name="Du L."/>
            <person name="Sun Y."/>
            <person name="Zhan W."/>
            <person name="Jiang J."/>
            <person name="Wang Q."/>
            <person name="Zhang B."/>
            <person name="Ji P."/>
            <person name="Sakyi L.B."/>
            <person name="Cui X."/>
            <person name="Yuan T."/>
            <person name="Jiang B."/>
            <person name="Yang W."/>
            <person name="Lam T.T.-Y."/>
            <person name="Chang Q."/>
            <person name="Ding S."/>
            <person name="Wang X."/>
            <person name="Zhu J."/>
            <person name="Ruan X."/>
            <person name="Zhao L."/>
            <person name="Wei J."/>
            <person name="Que T."/>
            <person name="Du C."/>
            <person name="Cheng J."/>
            <person name="Dai P."/>
            <person name="Han X."/>
            <person name="Huang E."/>
            <person name="Gao Y."/>
            <person name="Liu J."/>
            <person name="Shao H."/>
            <person name="Ye R."/>
            <person name="Li L."/>
            <person name="Wei W."/>
            <person name="Wang X."/>
            <person name="Wang C."/>
            <person name="Yang T."/>
            <person name="Huo Q."/>
            <person name="Li W."/>
            <person name="Guo W."/>
            <person name="Chen H."/>
            <person name="Zhou L."/>
            <person name="Ni X."/>
            <person name="Tian J."/>
            <person name="Zhou Y."/>
            <person name="Sheng Y."/>
            <person name="Liu T."/>
            <person name="Pan Y."/>
            <person name="Xia L."/>
            <person name="Li J."/>
            <person name="Zhao F."/>
            <person name="Cao W."/>
        </authorList>
    </citation>
    <scope>NUCLEOTIDE SEQUENCE</scope>
    <source>
        <strain evidence="1">Hyas-2018</strain>
    </source>
</reference>
<gene>
    <name evidence="1" type="ORF">HPB50_006010</name>
</gene>
<organism evidence="1 2">
    <name type="scientific">Hyalomma asiaticum</name>
    <name type="common">Tick</name>
    <dbReference type="NCBI Taxonomy" id="266040"/>
    <lineage>
        <taxon>Eukaryota</taxon>
        <taxon>Metazoa</taxon>
        <taxon>Ecdysozoa</taxon>
        <taxon>Arthropoda</taxon>
        <taxon>Chelicerata</taxon>
        <taxon>Arachnida</taxon>
        <taxon>Acari</taxon>
        <taxon>Parasitiformes</taxon>
        <taxon>Ixodida</taxon>
        <taxon>Ixodoidea</taxon>
        <taxon>Ixodidae</taxon>
        <taxon>Hyalomminae</taxon>
        <taxon>Hyalomma</taxon>
    </lineage>
</organism>
<proteinExistence type="predicted"/>
<sequence length="176" mass="19066">MAWILRHALKRRNIIAALFVFGVLYMMRQLLSLREVDVGVAIRRSRSSSAASTVTSSKTLRPAVAPPAQAALPSHKVRGVSPDEVAHYMPGKTFKCLRSSGVIGYDQVNDDYCDCKDSSDEPGTSACPNGRRAASSGGRIPSAVQGALLIVTETCYEFQPSTVFQHDRLVAAPRVM</sequence>